<evidence type="ECO:0000313" key="10">
    <source>
        <dbReference type="Proteomes" id="UP000008291"/>
    </source>
</evidence>
<feature type="transmembrane region" description="Helical" evidence="7">
    <location>
        <begin position="16"/>
        <end position="39"/>
    </location>
</feature>
<gene>
    <name evidence="9" type="ordered locus">Tbd_0146</name>
</gene>
<dbReference type="RefSeq" id="WP_011310659.1">
    <property type="nucleotide sequence ID" value="NC_007404.1"/>
</dbReference>
<keyword evidence="10" id="KW-1185">Reference proteome</keyword>
<dbReference type="eggNOG" id="COG3245">
    <property type="taxonomic scope" value="Bacteria"/>
</dbReference>
<evidence type="ECO:0000259" key="8">
    <source>
        <dbReference type="PROSITE" id="PS51007"/>
    </source>
</evidence>
<dbReference type="STRING" id="292415.Tbd_0146"/>
<dbReference type="AlphaFoldDB" id="Q3SME7"/>
<dbReference type="SUPFAM" id="SSF46626">
    <property type="entry name" value="Cytochrome c"/>
    <property type="match status" value="2"/>
</dbReference>
<dbReference type="InterPro" id="IPR009056">
    <property type="entry name" value="Cyt_c-like_dom"/>
</dbReference>
<accession>Q3SME7</accession>
<keyword evidence="4" id="KW-0249">Electron transport</keyword>
<dbReference type="GO" id="GO:0009055">
    <property type="term" value="F:electron transfer activity"/>
    <property type="evidence" value="ECO:0007669"/>
    <property type="project" value="InterPro"/>
</dbReference>
<dbReference type="PANTHER" id="PTHR40942:SF4">
    <property type="entry name" value="CYTOCHROME C5"/>
    <property type="match status" value="1"/>
</dbReference>
<dbReference type="InterPro" id="IPR036909">
    <property type="entry name" value="Cyt_c-like_dom_sf"/>
</dbReference>
<evidence type="ECO:0000256" key="7">
    <source>
        <dbReference type="SAM" id="Phobius"/>
    </source>
</evidence>
<keyword evidence="7" id="KW-1133">Transmembrane helix</keyword>
<dbReference type="KEGG" id="tbd:Tbd_0146"/>
<dbReference type="InterPro" id="IPR002323">
    <property type="entry name" value="Cyt_CIE"/>
</dbReference>
<evidence type="ECO:0000256" key="6">
    <source>
        <dbReference type="PROSITE-ProRule" id="PRU00433"/>
    </source>
</evidence>
<evidence type="ECO:0000313" key="9">
    <source>
        <dbReference type="EMBL" id="AAZ96099.1"/>
    </source>
</evidence>
<feature type="domain" description="Cytochrome c" evidence="8">
    <location>
        <begin position="77"/>
        <end position="157"/>
    </location>
</feature>
<keyword evidence="7" id="KW-0812">Transmembrane</keyword>
<dbReference type="GO" id="GO:0020037">
    <property type="term" value="F:heme binding"/>
    <property type="evidence" value="ECO:0007669"/>
    <property type="project" value="InterPro"/>
</dbReference>
<evidence type="ECO:0000256" key="3">
    <source>
        <dbReference type="ARBA" id="ARBA00022723"/>
    </source>
</evidence>
<evidence type="ECO:0000256" key="1">
    <source>
        <dbReference type="ARBA" id="ARBA00022448"/>
    </source>
</evidence>
<dbReference type="PANTHER" id="PTHR40942">
    <property type="match status" value="1"/>
</dbReference>
<organism evidence="9 10">
    <name type="scientific">Thiobacillus denitrificans (strain ATCC 25259 / T1)</name>
    <dbReference type="NCBI Taxonomy" id="292415"/>
    <lineage>
        <taxon>Bacteria</taxon>
        <taxon>Pseudomonadati</taxon>
        <taxon>Pseudomonadota</taxon>
        <taxon>Betaproteobacteria</taxon>
        <taxon>Nitrosomonadales</taxon>
        <taxon>Thiobacillaceae</taxon>
        <taxon>Thiobacillus</taxon>
    </lineage>
</organism>
<dbReference type="Proteomes" id="UP000008291">
    <property type="component" value="Chromosome"/>
</dbReference>
<dbReference type="OrthoDB" id="9814708at2"/>
<dbReference type="PRINTS" id="PR00607">
    <property type="entry name" value="CYTCHROMECIE"/>
</dbReference>
<dbReference type="HOGENOM" id="CLU_082349_1_0_4"/>
<feature type="domain" description="Cytochrome c" evidence="8">
    <location>
        <begin position="182"/>
        <end position="262"/>
    </location>
</feature>
<dbReference type="EMBL" id="CP000116">
    <property type="protein sequence ID" value="AAZ96099.1"/>
    <property type="molecule type" value="Genomic_DNA"/>
</dbReference>
<keyword evidence="7" id="KW-0472">Membrane</keyword>
<keyword evidence="3 6" id="KW-0479">Metal-binding</keyword>
<evidence type="ECO:0000256" key="2">
    <source>
        <dbReference type="ARBA" id="ARBA00022617"/>
    </source>
</evidence>
<dbReference type="Pfam" id="PF13442">
    <property type="entry name" value="Cytochrome_CBB3"/>
    <property type="match status" value="2"/>
</dbReference>
<dbReference type="Gene3D" id="1.10.760.10">
    <property type="entry name" value="Cytochrome c-like domain"/>
    <property type="match status" value="2"/>
</dbReference>
<proteinExistence type="predicted"/>
<protein>
    <submittedName>
        <fullName evidence="9">Probable cytochrome c5</fullName>
    </submittedName>
</protein>
<sequence length="266" mass="26735">MADTHAKMTQATPQEILIAILAGLLAPLLAIVLIVQLVLGIQKDHKPDTTSEAAQKATLARIAPVSQLAAADANAPKVEKSGQEVYEAVCAACHGSGALGAPKFEAKGDWTARLAQGYDTLVKHAIEGIRAMPPRGGAADLSDVEVARAVAYLGNSAGADFKAPEAAPAGAPAAAAASAAKPDPAKGKAVYDANCVACHGTGVAGAPKLGDKAAWGTRLDQGFDTLYSHALNGIRGMPAKGGNASLSEGDLANAVAYLVTEAGGKL</sequence>
<reference evidence="9 10" key="1">
    <citation type="journal article" date="2006" name="J. Bacteriol.">
        <title>The genome sequence of the obligately chemolithoautotrophic, facultatively anaerobic bacterium Thiobacillus denitrificans.</title>
        <authorList>
            <person name="Beller H.R."/>
            <person name="Chain P.S."/>
            <person name="Letain T.E."/>
            <person name="Chakicherla A."/>
            <person name="Larimer F.W."/>
            <person name="Richardson P.M."/>
            <person name="Coleman M.A."/>
            <person name="Wood A.P."/>
            <person name="Kelly D.P."/>
        </authorList>
    </citation>
    <scope>NUCLEOTIDE SEQUENCE [LARGE SCALE GENOMIC DNA]</scope>
    <source>
        <strain evidence="9 10">ATCC 25259</strain>
    </source>
</reference>
<evidence type="ECO:0000256" key="4">
    <source>
        <dbReference type="ARBA" id="ARBA00022982"/>
    </source>
</evidence>
<keyword evidence="5 6" id="KW-0408">Iron</keyword>
<name>Q3SME7_THIDA</name>
<dbReference type="PROSITE" id="PS51007">
    <property type="entry name" value="CYTC"/>
    <property type="match status" value="2"/>
</dbReference>
<keyword evidence="2 6" id="KW-0349">Heme</keyword>
<dbReference type="GO" id="GO:0005506">
    <property type="term" value="F:iron ion binding"/>
    <property type="evidence" value="ECO:0007669"/>
    <property type="project" value="InterPro"/>
</dbReference>
<keyword evidence="1" id="KW-0813">Transport</keyword>
<evidence type="ECO:0000256" key="5">
    <source>
        <dbReference type="ARBA" id="ARBA00023004"/>
    </source>
</evidence>